<keyword evidence="6" id="KW-1185">Reference proteome</keyword>
<dbReference type="PROSITE" id="PS51720">
    <property type="entry name" value="G_AIG1"/>
    <property type="match status" value="1"/>
</dbReference>
<reference evidence="7" key="1">
    <citation type="submission" date="2025-08" db="UniProtKB">
        <authorList>
            <consortium name="RefSeq"/>
        </authorList>
    </citation>
    <scope>IDENTIFICATION</scope>
</reference>
<dbReference type="InterPro" id="IPR006703">
    <property type="entry name" value="G_AIG1"/>
</dbReference>
<evidence type="ECO:0000256" key="2">
    <source>
        <dbReference type="ARBA" id="ARBA00022741"/>
    </source>
</evidence>
<dbReference type="InParanoid" id="A0A6P8TK87"/>
<feature type="compositionally biased region" description="Low complexity" evidence="4">
    <location>
        <begin position="25"/>
        <end position="41"/>
    </location>
</feature>
<dbReference type="OrthoDB" id="431287at2759"/>
<keyword evidence="3" id="KW-0342">GTP-binding</keyword>
<feature type="compositionally biased region" description="Basic and acidic residues" evidence="4">
    <location>
        <begin position="233"/>
        <end position="243"/>
    </location>
</feature>
<dbReference type="Pfam" id="PF04548">
    <property type="entry name" value="AIG1"/>
    <property type="match status" value="1"/>
</dbReference>
<organism evidence="6 7">
    <name type="scientific">Gymnodraco acuticeps</name>
    <name type="common">Antarctic dragonfish</name>
    <dbReference type="NCBI Taxonomy" id="8218"/>
    <lineage>
        <taxon>Eukaryota</taxon>
        <taxon>Metazoa</taxon>
        <taxon>Chordata</taxon>
        <taxon>Craniata</taxon>
        <taxon>Vertebrata</taxon>
        <taxon>Euteleostomi</taxon>
        <taxon>Actinopterygii</taxon>
        <taxon>Neopterygii</taxon>
        <taxon>Teleostei</taxon>
        <taxon>Neoteleostei</taxon>
        <taxon>Acanthomorphata</taxon>
        <taxon>Eupercaria</taxon>
        <taxon>Perciformes</taxon>
        <taxon>Notothenioidei</taxon>
        <taxon>Bathydraconidae</taxon>
        <taxon>Gymnodraco</taxon>
    </lineage>
</organism>
<evidence type="ECO:0000256" key="3">
    <source>
        <dbReference type="ARBA" id="ARBA00023134"/>
    </source>
</evidence>
<dbReference type="SUPFAM" id="SSF52540">
    <property type="entry name" value="P-loop containing nucleoside triphosphate hydrolases"/>
    <property type="match status" value="1"/>
</dbReference>
<feature type="region of interest" description="Disordered" evidence="4">
    <location>
        <begin position="233"/>
        <end position="258"/>
    </location>
</feature>
<dbReference type="KEGG" id="gacu:117537150"/>
<feature type="compositionally biased region" description="Pro residues" evidence="4">
    <location>
        <begin position="15"/>
        <end position="24"/>
    </location>
</feature>
<proteinExistence type="inferred from homology"/>
<dbReference type="Gene3D" id="3.40.50.300">
    <property type="entry name" value="P-loop containing nucleotide triphosphate hydrolases"/>
    <property type="match status" value="1"/>
</dbReference>
<dbReference type="AlphaFoldDB" id="A0A6P8TK87"/>
<dbReference type="RefSeq" id="XP_034058180.1">
    <property type="nucleotide sequence ID" value="XM_034202289.1"/>
</dbReference>
<dbReference type="GO" id="GO:0005525">
    <property type="term" value="F:GTP binding"/>
    <property type="evidence" value="ECO:0007669"/>
    <property type="project" value="UniProtKB-KW"/>
</dbReference>
<sequence>MSSSESAASCKVSEEPPPSSPPDPLRLVLLGRTGTGRSSSGNTILGRTAFCVNVSPSSVTTHCATHTGAVLGRRVSVVDTPGFLHTHLSPEDVMREVGRSVVMSSPGPHAFLVTLNLGRFTPEEKDALEWVKATFGPGAAMFTVVLFTWGGQLRGQRLEDFLGKSPELWEFVNSCGGYHVFENSETHETPTGSQQVIQLLNKIDEVVAKNGGSCYSNDAFKEAQRAVKDAQDRILGERRHNVDQEEEEQRSEVEKKREEEERKRVERLFWCELVTAVGKGAAEGAGILGKDEGKGKEVRKVKVMGRAAALAASPLSITSAAKAVGGAVREGSKVLYKHRKTFMKTPH</sequence>
<dbReference type="Proteomes" id="UP000515161">
    <property type="component" value="Unplaced"/>
</dbReference>
<dbReference type="InterPro" id="IPR045058">
    <property type="entry name" value="GIMA/IAN/Toc"/>
</dbReference>
<keyword evidence="2" id="KW-0547">Nucleotide-binding</keyword>
<evidence type="ECO:0000256" key="1">
    <source>
        <dbReference type="ARBA" id="ARBA00008535"/>
    </source>
</evidence>
<evidence type="ECO:0000313" key="6">
    <source>
        <dbReference type="Proteomes" id="UP000515161"/>
    </source>
</evidence>
<accession>A0A6P8TK87</accession>
<feature type="compositionally biased region" description="Low complexity" evidence="4">
    <location>
        <begin position="1"/>
        <end position="11"/>
    </location>
</feature>
<dbReference type="PANTHER" id="PTHR10903:SF188">
    <property type="entry name" value="GTPASE IMAP FAMILY MEMBER 2-LIKE-RELATED"/>
    <property type="match status" value="1"/>
</dbReference>
<dbReference type="GeneID" id="117537150"/>
<dbReference type="PANTHER" id="PTHR10903">
    <property type="entry name" value="GTPASE, IMAP FAMILY MEMBER-RELATED"/>
    <property type="match status" value="1"/>
</dbReference>
<protein>
    <submittedName>
        <fullName evidence="7">GTPase IMAP family member 7-like</fullName>
    </submittedName>
</protein>
<dbReference type="InterPro" id="IPR027417">
    <property type="entry name" value="P-loop_NTPase"/>
</dbReference>
<evidence type="ECO:0000313" key="7">
    <source>
        <dbReference type="RefSeq" id="XP_034058180.1"/>
    </source>
</evidence>
<dbReference type="CDD" id="cd01852">
    <property type="entry name" value="AIG1"/>
    <property type="match status" value="1"/>
</dbReference>
<comment type="similarity">
    <text evidence="1">Belongs to the TRAFAC class TrmE-Era-EngA-EngB-Septin-like GTPase superfamily. AIG1/Toc34/Toc159-like paraseptin GTPase family. IAN subfamily.</text>
</comment>
<feature type="region of interest" description="Disordered" evidence="4">
    <location>
        <begin position="1"/>
        <end position="41"/>
    </location>
</feature>
<gene>
    <name evidence="7" type="primary">LOC117537150</name>
</gene>
<evidence type="ECO:0000259" key="5">
    <source>
        <dbReference type="PROSITE" id="PS51720"/>
    </source>
</evidence>
<evidence type="ECO:0000256" key="4">
    <source>
        <dbReference type="SAM" id="MobiDB-lite"/>
    </source>
</evidence>
<feature type="domain" description="AIG1-type G" evidence="5">
    <location>
        <begin position="22"/>
        <end position="224"/>
    </location>
</feature>
<name>A0A6P8TK87_GYMAC</name>
<dbReference type="FunFam" id="3.40.50.300:FF:000366">
    <property type="entry name" value="GTPase, IMAP family member 2"/>
    <property type="match status" value="1"/>
</dbReference>